<name>A0AAN6YHY6_9PEZI</name>
<evidence type="ECO:0000256" key="1">
    <source>
        <dbReference type="SAM" id="Phobius"/>
    </source>
</evidence>
<accession>A0AAN6YHY6</accession>
<comment type="caution">
    <text evidence="2">The sequence shown here is derived from an EMBL/GenBank/DDBJ whole genome shotgun (WGS) entry which is preliminary data.</text>
</comment>
<feature type="transmembrane region" description="Helical" evidence="1">
    <location>
        <begin position="132"/>
        <end position="152"/>
    </location>
</feature>
<keyword evidence="3" id="KW-1185">Reference proteome</keyword>
<dbReference type="Proteomes" id="UP001301769">
    <property type="component" value="Unassembled WGS sequence"/>
</dbReference>
<keyword evidence="1" id="KW-0472">Membrane</keyword>
<feature type="transmembrane region" description="Helical" evidence="1">
    <location>
        <begin position="62"/>
        <end position="81"/>
    </location>
</feature>
<reference evidence="2" key="1">
    <citation type="journal article" date="2023" name="Mol. Phylogenet. Evol.">
        <title>Genome-scale phylogeny and comparative genomics of the fungal order Sordariales.</title>
        <authorList>
            <person name="Hensen N."/>
            <person name="Bonometti L."/>
            <person name="Westerberg I."/>
            <person name="Brannstrom I.O."/>
            <person name="Guillou S."/>
            <person name="Cros-Aarteil S."/>
            <person name="Calhoun S."/>
            <person name="Haridas S."/>
            <person name="Kuo A."/>
            <person name="Mondo S."/>
            <person name="Pangilinan J."/>
            <person name="Riley R."/>
            <person name="LaButti K."/>
            <person name="Andreopoulos B."/>
            <person name="Lipzen A."/>
            <person name="Chen C."/>
            <person name="Yan M."/>
            <person name="Daum C."/>
            <person name="Ng V."/>
            <person name="Clum A."/>
            <person name="Steindorff A."/>
            <person name="Ohm R.A."/>
            <person name="Martin F."/>
            <person name="Silar P."/>
            <person name="Natvig D.O."/>
            <person name="Lalanne C."/>
            <person name="Gautier V."/>
            <person name="Ament-Velasquez S.L."/>
            <person name="Kruys A."/>
            <person name="Hutchinson M.I."/>
            <person name="Powell A.J."/>
            <person name="Barry K."/>
            <person name="Miller A.N."/>
            <person name="Grigoriev I.V."/>
            <person name="Debuchy R."/>
            <person name="Gladieux P."/>
            <person name="Hiltunen Thoren M."/>
            <person name="Johannesson H."/>
        </authorList>
    </citation>
    <scope>NUCLEOTIDE SEQUENCE</scope>
    <source>
        <strain evidence="2">PSN293</strain>
    </source>
</reference>
<dbReference type="AlphaFoldDB" id="A0AAN6YHY6"/>
<gene>
    <name evidence="2" type="ORF">QBC37DRAFT_109445</name>
</gene>
<organism evidence="2 3">
    <name type="scientific">Rhypophila decipiens</name>
    <dbReference type="NCBI Taxonomy" id="261697"/>
    <lineage>
        <taxon>Eukaryota</taxon>
        <taxon>Fungi</taxon>
        <taxon>Dikarya</taxon>
        <taxon>Ascomycota</taxon>
        <taxon>Pezizomycotina</taxon>
        <taxon>Sordariomycetes</taxon>
        <taxon>Sordariomycetidae</taxon>
        <taxon>Sordariales</taxon>
        <taxon>Naviculisporaceae</taxon>
        <taxon>Rhypophila</taxon>
    </lineage>
</organism>
<keyword evidence="1" id="KW-1133">Transmembrane helix</keyword>
<proteinExistence type="predicted"/>
<sequence>MVEMYNGQAGSLVYLDVTSIFSKYCECSWPDRDLCCHSSQLSHLAIYTATTRKPTNQLDHRYLQFLYFVCTYAAMLCFHMLKSQFSYLSDTNKPASKSHRKRRRQAGQKSVPPTLLESYDMRRRKQSSSDRLCRFGYLSLFSLPFAISRSVLSVVSASLRHRQLTAARLCSQQFR</sequence>
<protein>
    <submittedName>
        <fullName evidence="2">Uncharacterized protein</fullName>
    </submittedName>
</protein>
<dbReference type="EMBL" id="MU858047">
    <property type="protein sequence ID" value="KAK4219634.1"/>
    <property type="molecule type" value="Genomic_DNA"/>
</dbReference>
<evidence type="ECO:0000313" key="3">
    <source>
        <dbReference type="Proteomes" id="UP001301769"/>
    </source>
</evidence>
<reference evidence="2" key="2">
    <citation type="submission" date="2023-05" db="EMBL/GenBank/DDBJ databases">
        <authorList>
            <consortium name="Lawrence Berkeley National Laboratory"/>
            <person name="Steindorff A."/>
            <person name="Hensen N."/>
            <person name="Bonometti L."/>
            <person name="Westerberg I."/>
            <person name="Brannstrom I.O."/>
            <person name="Guillou S."/>
            <person name="Cros-Aarteil S."/>
            <person name="Calhoun S."/>
            <person name="Haridas S."/>
            <person name="Kuo A."/>
            <person name="Mondo S."/>
            <person name="Pangilinan J."/>
            <person name="Riley R."/>
            <person name="Labutti K."/>
            <person name="Andreopoulos B."/>
            <person name="Lipzen A."/>
            <person name="Chen C."/>
            <person name="Yanf M."/>
            <person name="Daum C."/>
            <person name="Ng V."/>
            <person name="Clum A."/>
            <person name="Ohm R."/>
            <person name="Martin F."/>
            <person name="Silar P."/>
            <person name="Natvig D."/>
            <person name="Lalanne C."/>
            <person name="Gautier V."/>
            <person name="Ament-Velasquez S.L."/>
            <person name="Kruys A."/>
            <person name="Hutchinson M.I."/>
            <person name="Powell A.J."/>
            <person name="Barry K."/>
            <person name="Miller A.N."/>
            <person name="Grigoriev I.V."/>
            <person name="Debuchy R."/>
            <person name="Gladieux P."/>
            <person name="Thoren M.H."/>
            <person name="Johannesson H."/>
        </authorList>
    </citation>
    <scope>NUCLEOTIDE SEQUENCE</scope>
    <source>
        <strain evidence="2">PSN293</strain>
    </source>
</reference>
<keyword evidence="1" id="KW-0812">Transmembrane</keyword>
<evidence type="ECO:0000313" key="2">
    <source>
        <dbReference type="EMBL" id="KAK4219634.1"/>
    </source>
</evidence>